<dbReference type="SUPFAM" id="SSF47413">
    <property type="entry name" value="lambda repressor-like DNA-binding domains"/>
    <property type="match status" value="1"/>
</dbReference>
<sequence>MVESDLAIEEFRKEFSRRLEMLVEARGYPKTNFGRNKILAKQLEVTPAYVYKLFHGQMGSTLLLPKIAKTLNTTTDFLLGLTDVMDRVIGEQRETELIVRHWHPIDRTEPHFDLPVSVEDPCQRTLKGMWAYCRDIFGSYDRELVIYDVAATQLVNRATYLVVIDDIVQLRTATIIDSESAMLWFEQHDIFTIVPSHGAASESGMRKECAVLGTVVARTKVK</sequence>
<dbReference type="InterPro" id="IPR010982">
    <property type="entry name" value="Lambda_DNA-bd_dom_sf"/>
</dbReference>
<proteinExistence type="predicted"/>
<reference evidence="3" key="1">
    <citation type="journal article" date="2019" name="Int. J. Syst. Evol. Microbiol.">
        <title>The Global Catalogue of Microorganisms (GCM) 10K type strain sequencing project: providing services to taxonomists for standard genome sequencing and annotation.</title>
        <authorList>
            <consortium name="The Broad Institute Genomics Platform"/>
            <consortium name="The Broad Institute Genome Sequencing Center for Infectious Disease"/>
            <person name="Wu L."/>
            <person name="Ma J."/>
        </authorList>
    </citation>
    <scope>NUCLEOTIDE SEQUENCE [LARGE SCALE GENOMIC DNA]</scope>
    <source>
        <strain evidence="3">KCTC 42986</strain>
    </source>
</reference>
<evidence type="ECO:0000259" key="1">
    <source>
        <dbReference type="PROSITE" id="PS50943"/>
    </source>
</evidence>
<evidence type="ECO:0000313" key="2">
    <source>
        <dbReference type="EMBL" id="MFC3110206.1"/>
    </source>
</evidence>
<dbReference type="EMBL" id="JBHRTP010000071">
    <property type="protein sequence ID" value="MFC3110206.1"/>
    <property type="molecule type" value="Genomic_DNA"/>
</dbReference>
<dbReference type="Proteomes" id="UP001595530">
    <property type="component" value="Unassembled WGS sequence"/>
</dbReference>
<organism evidence="2 3">
    <name type="scientific">Undibacterium arcticum</name>
    <dbReference type="NCBI Taxonomy" id="1762892"/>
    <lineage>
        <taxon>Bacteria</taxon>
        <taxon>Pseudomonadati</taxon>
        <taxon>Pseudomonadota</taxon>
        <taxon>Betaproteobacteria</taxon>
        <taxon>Burkholderiales</taxon>
        <taxon>Oxalobacteraceae</taxon>
        <taxon>Undibacterium</taxon>
    </lineage>
</organism>
<comment type="caution">
    <text evidence="2">The sequence shown here is derived from an EMBL/GenBank/DDBJ whole genome shotgun (WGS) entry which is preliminary data.</text>
</comment>
<protein>
    <recommendedName>
        <fullName evidence="1">HTH cro/C1-type domain-containing protein</fullName>
    </recommendedName>
</protein>
<feature type="domain" description="HTH cro/C1-type" evidence="1">
    <location>
        <begin position="39"/>
        <end position="78"/>
    </location>
</feature>
<name>A0ABV7F941_9BURK</name>
<dbReference type="InterPro" id="IPR001387">
    <property type="entry name" value="Cro/C1-type_HTH"/>
</dbReference>
<evidence type="ECO:0000313" key="3">
    <source>
        <dbReference type="Proteomes" id="UP001595530"/>
    </source>
</evidence>
<dbReference type="RefSeq" id="WP_390328606.1">
    <property type="nucleotide sequence ID" value="NZ_JBHRTP010000071.1"/>
</dbReference>
<accession>A0ABV7F941</accession>
<dbReference type="PROSITE" id="PS50943">
    <property type="entry name" value="HTH_CROC1"/>
    <property type="match status" value="1"/>
</dbReference>
<keyword evidence="3" id="KW-1185">Reference proteome</keyword>
<gene>
    <name evidence="2" type="ORF">ACFOFO_19945</name>
</gene>